<dbReference type="InterPro" id="IPR007730">
    <property type="entry name" value="SPOR-like_dom"/>
</dbReference>
<accession>A0A0S4MUJ4</accession>
<name>A0A0S4MUJ4_9BACT</name>
<dbReference type="Gene3D" id="3.30.70.1070">
    <property type="entry name" value="Sporulation related repeat"/>
    <property type="match status" value="1"/>
</dbReference>
<dbReference type="RefSeq" id="WP_140944346.1">
    <property type="nucleotide sequence ID" value="NZ_FAOO01000003.1"/>
</dbReference>
<evidence type="ECO:0000313" key="2">
    <source>
        <dbReference type="EMBL" id="CUU02668.1"/>
    </source>
</evidence>
<evidence type="ECO:0000259" key="1">
    <source>
        <dbReference type="PROSITE" id="PS51724"/>
    </source>
</evidence>
<reference evidence="3" key="1">
    <citation type="submission" date="2015-11" db="EMBL/GenBank/DDBJ databases">
        <authorList>
            <person name="Varghese N."/>
        </authorList>
    </citation>
    <scope>NUCLEOTIDE SEQUENCE [LARGE SCALE GENOMIC DNA]</scope>
</reference>
<dbReference type="SUPFAM" id="SSF110997">
    <property type="entry name" value="Sporulation related repeat"/>
    <property type="match status" value="1"/>
</dbReference>
<dbReference type="AlphaFoldDB" id="A0A0S4MUJ4"/>
<proteinExistence type="predicted"/>
<dbReference type="GO" id="GO:0042834">
    <property type="term" value="F:peptidoglycan binding"/>
    <property type="evidence" value="ECO:0007669"/>
    <property type="project" value="InterPro"/>
</dbReference>
<sequence length="137" mass="15981">MKKVLALLILVAPLYSQNKDSLYYYEKQFNPQIYDIKELVLPKKFLTDETGELTSGYRVQIFVTDQLDSANSVKNYIQSILSSAGIQAQVYIVYEPPNYKVRVGDFEHLQEASSLRNFFIERGFKYAWIVPDKIKKR</sequence>
<dbReference type="Proteomes" id="UP000320623">
    <property type="component" value="Unassembled WGS sequence"/>
</dbReference>
<dbReference type="EMBL" id="FAOO01000003">
    <property type="protein sequence ID" value="CUU02668.1"/>
    <property type="molecule type" value="Genomic_DNA"/>
</dbReference>
<dbReference type="OrthoDB" id="2473397at2"/>
<dbReference type="Pfam" id="PF05036">
    <property type="entry name" value="SPOR"/>
    <property type="match status" value="1"/>
</dbReference>
<feature type="domain" description="SPOR" evidence="1">
    <location>
        <begin position="51"/>
        <end position="131"/>
    </location>
</feature>
<evidence type="ECO:0000313" key="3">
    <source>
        <dbReference type="Proteomes" id="UP000320623"/>
    </source>
</evidence>
<gene>
    <name evidence="2" type="ORF">JGI1_00552</name>
</gene>
<dbReference type="InterPro" id="IPR036680">
    <property type="entry name" value="SPOR-like_sf"/>
</dbReference>
<dbReference type="STRING" id="1643428.GCA_001442855_00537"/>
<keyword evidence="3" id="KW-1185">Reference proteome</keyword>
<protein>
    <submittedName>
        <fullName evidence="2">Sporulation related domain-containing protein</fullName>
    </submittedName>
</protein>
<dbReference type="PROSITE" id="PS51724">
    <property type="entry name" value="SPOR"/>
    <property type="match status" value="1"/>
</dbReference>
<organism evidence="2 3">
    <name type="scientific">Candidatus Thermokryptus mobilis</name>
    <dbReference type="NCBI Taxonomy" id="1643428"/>
    <lineage>
        <taxon>Bacteria</taxon>
        <taxon>Pseudomonadati</taxon>
        <taxon>Candidatus Kryptoniota</taxon>
        <taxon>Candidatus Thermokryptus</taxon>
    </lineage>
</organism>